<dbReference type="AlphaFoldDB" id="A0A7K3W7K3"/>
<evidence type="ECO:0000313" key="2">
    <source>
        <dbReference type="EMBL" id="NEK60690.1"/>
    </source>
</evidence>
<dbReference type="Pfam" id="PF01076">
    <property type="entry name" value="Mob_Pre"/>
    <property type="match status" value="1"/>
</dbReference>
<reference evidence="2 3" key="1">
    <citation type="submission" date="2020-02" db="EMBL/GenBank/DDBJ databases">
        <title>Geodermatophilus sabuli CPCC 205279 I12A-02694.</title>
        <authorList>
            <person name="Jiang Z."/>
        </authorList>
    </citation>
    <scope>NUCLEOTIDE SEQUENCE [LARGE SCALE GENOMIC DNA]</scope>
    <source>
        <strain evidence="2 3">I12A-02694</strain>
    </source>
</reference>
<organism evidence="2 3">
    <name type="scientific">Geodermatophilus sabuli</name>
    <dbReference type="NCBI Taxonomy" id="1564158"/>
    <lineage>
        <taxon>Bacteria</taxon>
        <taxon>Bacillati</taxon>
        <taxon>Actinomycetota</taxon>
        <taxon>Actinomycetes</taxon>
        <taxon>Geodermatophilales</taxon>
        <taxon>Geodermatophilaceae</taxon>
        <taxon>Geodermatophilus</taxon>
    </lineage>
</organism>
<evidence type="ECO:0008006" key="4">
    <source>
        <dbReference type="Google" id="ProtNLM"/>
    </source>
</evidence>
<dbReference type="GO" id="GO:0006310">
    <property type="term" value="P:DNA recombination"/>
    <property type="evidence" value="ECO:0007669"/>
    <property type="project" value="InterPro"/>
</dbReference>
<name>A0A7K3W7K3_9ACTN</name>
<comment type="similarity">
    <text evidence="1">Belongs to the plasmid mobilization pre family.</text>
</comment>
<evidence type="ECO:0000256" key="1">
    <source>
        <dbReference type="ARBA" id="ARBA00010657"/>
    </source>
</evidence>
<dbReference type="EMBL" id="JAAGWF010000035">
    <property type="protein sequence ID" value="NEK60690.1"/>
    <property type="molecule type" value="Genomic_DNA"/>
</dbReference>
<dbReference type="RefSeq" id="WP_204332702.1">
    <property type="nucleotide sequence ID" value="NZ_JAAGWF010000035.1"/>
</dbReference>
<feature type="non-terminal residue" evidence="2">
    <location>
        <position position="224"/>
    </location>
</feature>
<dbReference type="CDD" id="cd17242">
    <property type="entry name" value="MobM_relaxase"/>
    <property type="match status" value="1"/>
</dbReference>
<proteinExistence type="inferred from homology"/>
<sequence>MSTEPLNIRPEDLTGGNPRAASVRLEGKSLSQAYGQRRHDFRIGPQPKYVDPARKSLNRPLMEPRPVSQIRDEVLALRTARGAKRAMKSNAAVVTAGIVTFGTEAQEMFLALTIEQQDAAFRELAQAVAERLDTSLEALMVHCDESAIHAHFELRACNRAGIPLAKATRPALMIELQDLVFEVMSRHCEGIERGNRKYDRLAAGEDYAATVHKSVRQLHHDLPL</sequence>
<gene>
    <name evidence="2" type="ORF">GCU56_22800</name>
</gene>
<dbReference type="Proteomes" id="UP000470246">
    <property type="component" value="Unassembled WGS sequence"/>
</dbReference>
<protein>
    <recommendedName>
        <fullName evidence="4">Plasmid recombination enzyme</fullName>
    </recommendedName>
</protein>
<dbReference type="Gene3D" id="3.30.930.30">
    <property type="match status" value="1"/>
</dbReference>
<accession>A0A7K3W7K3</accession>
<evidence type="ECO:0000313" key="3">
    <source>
        <dbReference type="Proteomes" id="UP000470246"/>
    </source>
</evidence>
<comment type="caution">
    <text evidence="2">The sequence shown here is derived from an EMBL/GenBank/DDBJ whole genome shotgun (WGS) entry which is preliminary data.</text>
</comment>
<dbReference type="GO" id="GO:0003677">
    <property type="term" value="F:DNA binding"/>
    <property type="evidence" value="ECO:0007669"/>
    <property type="project" value="InterPro"/>
</dbReference>
<keyword evidence="3" id="KW-1185">Reference proteome</keyword>
<dbReference type="InterPro" id="IPR001668">
    <property type="entry name" value="Mob_Pre"/>
</dbReference>